<protein>
    <submittedName>
        <fullName evidence="2">Uncharacterized protein</fullName>
    </submittedName>
</protein>
<gene>
    <name evidence="2" type="ORF">ADP64_000051</name>
</gene>
<feature type="region of interest" description="Disordered" evidence="1">
    <location>
        <begin position="32"/>
        <end position="67"/>
    </location>
</feature>
<proteinExistence type="predicted"/>
<dbReference type="GeneID" id="26798934"/>
<dbReference type="Proteomes" id="UP000201646">
    <property type="component" value="Segment"/>
</dbReference>
<keyword evidence="3" id="KW-1185">Reference proteome</keyword>
<dbReference type="EMBL" id="KT321316">
    <property type="protein sequence ID" value="ALA45419.1"/>
    <property type="molecule type" value="Genomic_DNA"/>
</dbReference>
<accession>A0A0K2FIE8</accession>
<sequence length="185" mass="19005">MKTIKLYGGIAAIVALVAVFPMTASAQVNSNSASSATTNSTAGATNAGNAQNINFNSRNDGTSTQKFAPPVAGQGFYGSFSPDSCMVSGGGGGSAIAFGINVAVPVEDKNCNLRRNFERIMQASATTKDPVRSQRLETAAIDVLCQADEKTRAALAGQGLCSDGVPQPTRPAAARQDLENLYTPG</sequence>
<organism evidence="2 3">
    <name type="scientific">Achromobacter phage phiAxp-2</name>
    <dbReference type="NCBI Taxonomy" id="1664246"/>
    <lineage>
        <taxon>Viruses</taxon>
        <taxon>Duplodnaviria</taxon>
        <taxon>Heunggongvirae</taxon>
        <taxon>Uroviricota</taxon>
        <taxon>Caudoviricetes</taxon>
        <taxon>Casjensviridae</taxon>
        <taxon>Fengtaivirus</taxon>
        <taxon>Fengtaivirus Axp2</taxon>
    </lineage>
</organism>
<dbReference type="RefSeq" id="YP_009226469.1">
    <property type="nucleotide sequence ID" value="NC_029106.1"/>
</dbReference>
<evidence type="ECO:0000256" key="1">
    <source>
        <dbReference type="SAM" id="MobiDB-lite"/>
    </source>
</evidence>
<feature type="compositionally biased region" description="Polar residues" evidence="1">
    <location>
        <begin position="53"/>
        <end position="66"/>
    </location>
</feature>
<evidence type="ECO:0000313" key="3">
    <source>
        <dbReference type="Proteomes" id="UP000201646"/>
    </source>
</evidence>
<dbReference type="KEGG" id="vg:26798934"/>
<name>A0A0K2FIE8_9CAUD</name>
<reference evidence="2" key="1">
    <citation type="submission" date="2015-09" db="EMBL/GenBank/DDBJ databases">
        <authorList>
            <person name="Zhao X."/>
        </authorList>
    </citation>
    <scope>NUCLEOTIDE SEQUENCE [LARGE SCALE GENOMIC DNA]</scope>
</reference>
<evidence type="ECO:0000313" key="2">
    <source>
        <dbReference type="EMBL" id="ALA45419.1"/>
    </source>
</evidence>
<feature type="region of interest" description="Disordered" evidence="1">
    <location>
        <begin position="162"/>
        <end position="185"/>
    </location>
</feature>
<feature type="compositionally biased region" description="Low complexity" evidence="1">
    <location>
        <begin position="32"/>
        <end position="52"/>
    </location>
</feature>